<feature type="transmembrane region" description="Helical" evidence="7">
    <location>
        <begin position="130"/>
        <end position="148"/>
    </location>
</feature>
<keyword evidence="4 7" id="KW-1133">Transmembrane helix</keyword>
<dbReference type="PANTHER" id="PTHR45724">
    <property type="entry name" value="AQUAPORIN NIP2-1"/>
    <property type="match status" value="1"/>
</dbReference>
<dbReference type="EMBL" id="VBOS01000106">
    <property type="protein sequence ID" value="TMQ57770.1"/>
    <property type="molecule type" value="Genomic_DNA"/>
</dbReference>
<feature type="transmembrane region" description="Helical" evidence="7">
    <location>
        <begin position="178"/>
        <end position="197"/>
    </location>
</feature>
<evidence type="ECO:0000256" key="3">
    <source>
        <dbReference type="ARBA" id="ARBA00022692"/>
    </source>
</evidence>
<dbReference type="Pfam" id="PF00230">
    <property type="entry name" value="MIP"/>
    <property type="match status" value="1"/>
</dbReference>
<evidence type="ECO:0000256" key="6">
    <source>
        <dbReference type="RuleBase" id="RU000477"/>
    </source>
</evidence>
<name>A0A538T2B3_UNCEI</name>
<dbReference type="InterPro" id="IPR023271">
    <property type="entry name" value="Aquaporin-like"/>
</dbReference>
<dbReference type="AlphaFoldDB" id="A0A538T2B3"/>
<dbReference type="InterPro" id="IPR034294">
    <property type="entry name" value="Aquaporin_transptr"/>
</dbReference>
<feature type="transmembrane region" description="Helical" evidence="7">
    <location>
        <begin position="98"/>
        <end position="118"/>
    </location>
</feature>
<proteinExistence type="inferred from homology"/>
<evidence type="ECO:0000313" key="9">
    <source>
        <dbReference type="Proteomes" id="UP000317716"/>
    </source>
</evidence>
<comment type="subcellular location">
    <subcellularLocation>
        <location evidence="1">Membrane</location>
        <topology evidence="1">Multi-pass membrane protein</topology>
    </subcellularLocation>
</comment>
<dbReference type="InterPro" id="IPR022357">
    <property type="entry name" value="MIP_CS"/>
</dbReference>
<dbReference type="GO" id="GO:0016020">
    <property type="term" value="C:membrane"/>
    <property type="evidence" value="ECO:0007669"/>
    <property type="project" value="UniProtKB-SubCell"/>
</dbReference>
<keyword evidence="2 6" id="KW-0813">Transport</keyword>
<dbReference type="Gene3D" id="1.20.1080.10">
    <property type="entry name" value="Glycerol uptake facilitator protein"/>
    <property type="match status" value="1"/>
</dbReference>
<evidence type="ECO:0000256" key="7">
    <source>
        <dbReference type="SAM" id="Phobius"/>
    </source>
</evidence>
<evidence type="ECO:0000256" key="5">
    <source>
        <dbReference type="ARBA" id="ARBA00023136"/>
    </source>
</evidence>
<feature type="transmembrane region" description="Helical" evidence="7">
    <location>
        <begin position="67"/>
        <end position="86"/>
    </location>
</feature>
<reference evidence="8 9" key="1">
    <citation type="journal article" date="2019" name="Nat. Microbiol.">
        <title>Mediterranean grassland soil C-N compound turnover is dependent on rainfall and depth, and is mediated by genomically divergent microorganisms.</title>
        <authorList>
            <person name="Diamond S."/>
            <person name="Andeer P.F."/>
            <person name="Li Z."/>
            <person name="Crits-Christoph A."/>
            <person name="Burstein D."/>
            <person name="Anantharaman K."/>
            <person name="Lane K.R."/>
            <person name="Thomas B.C."/>
            <person name="Pan C."/>
            <person name="Northen T.R."/>
            <person name="Banfield J.F."/>
        </authorList>
    </citation>
    <scope>NUCLEOTIDE SEQUENCE [LARGE SCALE GENOMIC DNA]</scope>
    <source>
        <strain evidence="8">WS_2</strain>
    </source>
</reference>
<dbReference type="InterPro" id="IPR000425">
    <property type="entry name" value="MIP"/>
</dbReference>
<dbReference type="PROSITE" id="PS00221">
    <property type="entry name" value="MIP"/>
    <property type="match status" value="1"/>
</dbReference>
<evidence type="ECO:0000313" key="8">
    <source>
        <dbReference type="EMBL" id="TMQ57770.1"/>
    </source>
</evidence>
<comment type="caution">
    <text evidence="8">The sequence shown here is derived from an EMBL/GenBank/DDBJ whole genome shotgun (WGS) entry which is preliminary data.</text>
</comment>
<evidence type="ECO:0000256" key="1">
    <source>
        <dbReference type="ARBA" id="ARBA00004141"/>
    </source>
</evidence>
<gene>
    <name evidence="8" type="ORF">E6K72_03365</name>
</gene>
<dbReference type="GO" id="GO:0015267">
    <property type="term" value="F:channel activity"/>
    <property type="evidence" value="ECO:0007669"/>
    <property type="project" value="InterPro"/>
</dbReference>
<keyword evidence="3 6" id="KW-0812">Transmembrane</keyword>
<organism evidence="8 9">
    <name type="scientific">Eiseniibacteriota bacterium</name>
    <dbReference type="NCBI Taxonomy" id="2212470"/>
    <lineage>
        <taxon>Bacteria</taxon>
        <taxon>Candidatus Eiseniibacteriota</taxon>
    </lineage>
</organism>
<protein>
    <submittedName>
        <fullName evidence="8">Porin</fullName>
    </submittedName>
</protein>
<keyword evidence="5 7" id="KW-0472">Membrane</keyword>
<sequence length="203" mass="19929">MGTFFLVFTVCLAAGGRTSLPPFAIGASLMAMVYMGGPISGAHYNPAVSIAAVLARKLPGADLLPYLVAQLAGALVAAAIADWILGAPFAPAPAPTASVLQALAVEALFSFALCLVVLNVATSKRSAGNSYFGLAIGFTIAAAAFAGGPISGGAFNPAVGLGTILVGAVGGKGSLGNAWLYVVGPCLGAVAASRVFAMQETGA</sequence>
<dbReference type="PANTHER" id="PTHR45724:SF13">
    <property type="entry name" value="AQUAPORIN NIP1-1-RELATED"/>
    <property type="match status" value="1"/>
</dbReference>
<accession>A0A538T2B3</accession>
<dbReference type="Proteomes" id="UP000317716">
    <property type="component" value="Unassembled WGS sequence"/>
</dbReference>
<dbReference type="SUPFAM" id="SSF81338">
    <property type="entry name" value="Aquaporin-like"/>
    <property type="match status" value="1"/>
</dbReference>
<evidence type="ECO:0000256" key="2">
    <source>
        <dbReference type="ARBA" id="ARBA00022448"/>
    </source>
</evidence>
<dbReference type="PRINTS" id="PR00783">
    <property type="entry name" value="MINTRINSICP"/>
</dbReference>
<evidence type="ECO:0000256" key="4">
    <source>
        <dbReference type="ARBA" id="ARBA00022989"/>
    </source>
</evidence>
<comment type="similarity">
    <text evidence="6">Belongs to the MIP/aquaporin (TC 1.A.8) family.</text>
</comment>